<dbReference type="STRING" id="1231391.GCA_000308195_02076"/>
<dbReference type="RefSeq" id="WP_116518406.1">
    <property type="nucleotide sequence ID" value="NZ_JACCEX010000002.1"/>
</dbReference>
<keyword evidence="6 7" id="KW-0472">Membrane</keyword>
<comment type="subcellular location">
    <subcellularLocation>
        <location evidence="1 7">Cell inner membrane</location>
        <topology evidence="1 7">Multi-pass membrane protein</topology>
    </subcellularLocation>
</comment>
<feature type="transmembrane region" description="Helical" evidence="7">
    <location>
        <begin position="405"/>
        <end position="429"/>
    </location>
</feature>
<dbReference type="EMBL" id="QEKO01000002">
    <property type="protein sequence ID" value="PVY62538.1"/>
    <property type="molecule type" value="Genomic_DNA"/>
</dbReference>
<comment type="subunit">
    <text evidence="7">The complex comprises the extracytoplasmic solute receptor protein and the two transmembrane proteins.</text>
</comment>
<keyword evidence="10" id="KW-1185">Reference proteome</keyword>
<dbReference type="PANTHER" id="PTHR33362">
    <property type="entry name" value="SIALIC ACID TRAP TRANSPORTER PERMEASE PROTEIN SIAT-RELATED"/>
    <property type="match status" value="1"/>
</dbReference>
<proteinExistence type="inferred from homology"/>
<dbReference type="Proteomes" id="UP000246145">
    <property type="component" value="Unassembled WGS sequence"/>
</dbReference>
<keyword evidence="3 7" id="KW-0997">Cell inner membrane</keyword>
<evidence type="ECO:0000259" key="8">
    <source>
        <dbReference type="Pfam" id="PF06808"/>
    </source>
</evidence>
<dbReference type="AlphaFoldDB" id="A0A2U1CNF6"/>
<gene>
    <name evidence="9" type="ORF">C7440_2032</name>
</gene>
<evidence type="ECO:0000256" key="1">
    <source>
        <dbReference type="ARBA" id="ARBA00004429"/>
    </source>
</evidence>
<evidence type="ECO:0000256" key="4">
    <source>
        <dbReference type="ARBA" id="ARBA00022692"/>
    </source>
</evidence>
<dbReference type="InterPro" id="IPR004681">
    <property type="entry name" value="TRAP_DctM"/>
</dbReference>
<keyword evidence="7" id="KW-0813">Transport</keyword>
<dbReference type="GO" id="GO:0022857">
    <property type="term" value="F:transmembrane transporter activity"/>
    <property type="evidence" value="ECO:0007669"/>
    <property type="project" value="UniProtKB-UniRule"/>
</dbReference>
<evidence type="ECO:0000313" key="9">
    <source>
        <dbReference type="EMBL" id="PVY62538.1"/>
    </source>
</evidence>
<comment type="similarity">
    <text evidence="7">Belongs to the TRAP transporter large permease family.</text>
</comment>
<comment type="caution">
    <text evidence="9">The sequence shown here is derived from an EMBL/GenBank/DDBJ whole genome shotgun (WGS) entry which is preliminary data.</text>
</comment>
<evidence type="ECO:0000256" key="7">
    <source>
        <dbReference type="RuleBase" id="RU369079"/>
    </source>
</evidence>
<accession>A0A2U1CNF6</accession>
<feature type="transmembrane region" description="Helical" evidence="7">
    <location>
        <begin position="138"/>
        <end position="164"/>
    </location>
</feature>
<protein>
    <recommendedName>
        <fullName evidence="7">TRAP transporter large permease protein</fullName>
    </recommendedName>
</protein>
<dbReference type="PIRSF" id="PIRSF006066">
    <property type="entry name" value="HI0050"/>
    <property type="match status" value="1"/>
</dbReference>
<feature type="transmembrane region" description="Helical" evidence="7">
    <location>
        <begin position="12"/>
        <end position="42"/>
    </location>
</feature>
<feature type="transmembrane region" description="Helical" evidence="7">
    <location>
        <begin position="308"/>
        <end position="330"/>
    </location>
</feature>
<dbReference type="PANTHER" id="PTHR33362:SF5">
    <property type="entry name" value="C4-DICARBOXYLATE TRAP TRANSPORTER LARGE PERMEASE PROTEIN DCTM"/>
    <property type="match status" value="1"/>
</dbReference>
<feature type="transmembrane region" description="Helical" evidence="7">
    <location>
        <begin position="360"/>
        <end position="384"/>
    </location>
</feature>
<feature type="domain" description="TRAP C4-dicarboxylate transport system permease DctM subunit" evidence="8">
    <location>
        <begin position="8"/>
        <end position="421"/>
    </location>
</feature>
<feature type="transmembrane region" description="Helical" evidence="7">
    <location>
        <begin position="54"/>
        <end position="73"/>
    </location>
</feature>
<evidence type="ECO:0000313" key="10">
    <source>
        <dbReference type="Proteomes" id="UP000246145"/>
    </source>
</evidence>
<keyword evidence="5 7" id="KW-1133">Transmembrane helix</keyword>
<dbReference type="NCBIfam" id="TIGR00786">
    <property type="entry name" value="dctM"/>
    <property type="match status" value="1"/>
</dbReference>
<feature type="transmembrane region" description="Helical" evidence="7">
    <location>
        <begin position="217"/>
        <end position="239"/>
    </location>
</feature>
<evidence type="ECO:0000256" key="3">
    <source>
        <dbReference type="ARBA" id="ARBA00022519"/>
    </source>
</evidence>
<dbReference type="GO" id="GO:0005886">
    <property type="term" value="C:plasma membrane"/>
    <property type="evidence" value="ECO:0007669"/>
    <property type="project" value="UniProtKB-SubCell"/>
</dbReference>
<evidence type="ECO:0000256" key="5">
    <source>
        <dbReference type="ARBA" id="ARBA00022989"/>
    </source>
</evidence>
<feature type="transmembrane region" description="Helical" evidence="7">
    <location>
        <begin position="283"/>
        <end position="302"/>
    </location>
</feature>
<keyword evidence="2" id="KW-1003">Cell membrane</keyword>
<evidence type="ECO:0000256" key="2">
    <source>
        <dbReference type="ARBA" id="ARBA00022475"/>
    </source>
</evidence>
<name>A0A2U1CNF6_9BURK</name>
<keyword evidence="4 7" id="KW-0812">Transmembrane</keyword>
<evidence type="ECO:0000256" key="6">
    <source>
        <dbReference type="ARBA" id="ARBA00023136"/>
    </source>
</evidence>
<dbReference type="Pfam" id="PF06808">
    <property type="entry name" value="DctM"/>
    <property type="match status" value="1"/>
</dbReference>
<dbReference type="InterPro" id="IPR010656">
    <property type="entry name" value="DctM"/>
</dbReference>
<feature type="transmembrane region" description="Helical" evidence="7">
    <location>
        <begin position="245"/>
        <end position="263"/>
    </location>
</feature>
<organism evidence="9 10">
    <name type="scientific">Pusillimonas noertemannii</name>
    <dbReference type="NCBI Taxonomy" id="305977"/>
    <lineage>
        <taxon>Bacteria</taxon>
        <taxon>Pseudomonadati</taxon>
        <taxon>Pseudomonadota</taxon>
        <taxon>Betaproteobacteria</taxon>
        <taxon>Burkholderiales</taxon>
        <taxon>Alcaligenaceae</taxon>
        <taxon>Pusillimonas</taxon>
    </lineage>
</organism>
<reference evidence="9 10" key="1">
    <citation type="submission" date="2018-04" db="EMBL/GenBank/DDBJ databases">
        <title>Genomic Encyclopedia of Type Strains, Phase IV (KMG-IV): sequencing the most valuable type-strain genomes for metagenomic binning, comparative biology and taxonomic classification.</title>
        <authorList>
            <person name="Goeker M."/>
        </authorList>
    </citation>
    <scope>NUCLEOTIDE SEQUENCE [LARGE SCALE GENOMIC DNA]</scope>
    <source>
        <strain evidence="9 10">DSM 10065</strain>
    </source>
</reference>
<dbReference type="OrthoDB" id="9796052at2"/>
<feature type="transmembrane region" description="Helical" evidence="7">
    <location>
        <begin position="337"/>
        <end position="354"/>
    </location>
</feature>
<feature type="transmembrane region" description="Helical" evidence="7">
    <location>
        <begin position="170"/>
        <end position="197"/>
    </location>
</feature>
<comment type="function">
    <text evidence="7">Part of the tripartite ATP-independent periplasmic (TRAP) transport system.</text>
</comment>
<sequence>MTASLIGFAVMVLMMASGIPIAVCMGAVGVVGFGLLVGWAPALAMTGQIVVDNMLNYSFSLLPLFILMGNLIAQSRLSQDLYSAAYAFLGHYRGGLAHATILACGGFSAVSGSSMATAATMGKVALPQMRRYGYADGLAVASVAAGGTLGILIPPSVILIIYGFLTNTDIAQLFMAGVLPGLLGILLYSMAVTYVTLVNPKAGPRGERTAWPQRLRALVNVWAIVLLFVLILGGIYSGLFTPNEAAGIGAAGAFLFALGRRTLTWQRFLHIVVDTVRTTSMMFFLLFGALLFSNFLSIAGGATALEQWIGGLGVSPLTVMIIIVCIYLVLGTMLESLSMILLTVPLLLPVVSGLGIDLVWFGIVVVIATEVGLISPPVGLNIFVLKATFPDISTGQAFRGVLPFFVFDLVRIGLVLAFPAIVLFLPALMN</sequence>